<comment type="caution">
    <text evidence="8">The sequence shown here is derived from an EMBL/GenBank/DDBJ whole genome shotgun (WGS) entry which is preliminary data.</text>
</comment>
<dbReference type="InterPro" id="IPR036470">
    <property type="entry name" value="Elicitin_sf"/>
</dbReference>
<keyword evidence="5 6" id="KW-1015">Disulfide bond</keyword>
<dbReference type="Proteomes" id="UP000053237">
    <property type="component" value="Unassembled WGS sequence"/>
</dbReference>
<comment type="subcellular location">
    <subcellularLocation>
        <location evidence="1 6">Secreted</location>
    </subcellularLocation>
</comment>
<keyword evidence="3 6" id="KW-0964">Secreted</keyword>
<evidence type="ECO:0000256" key="2">
    <source>
        <dbReference type="ARBA" id="ARBA00009544"/>
    </source>
</evidence>
<name>A0A024GKD2_9STRA</name>
<feature type="region of interest" description="Disordered" evidence="7">
    <location>
        <begin position="92"/>
        <end position="116"/>
    </location>
</feature>
<dbReference type="Pfam" id="PF00964">
    <property type="entry name" value="Elicitin"/>
    <property type="match status" value="1"/>
</dbReference>
<gene>
    <name evidence="8" type="ORF">BN9_083430</name>
</gene>
<evidence type="ECO:0000256" key="1">
    <source>
        <dbReference type="ARBA" id="ARBA00004613"/>
    </source>
</evidence>
<dbReference type="InterPro" id="IPR002200">
    <property type="entry name" value="Elicitin"/>
</dbReference>
<dbReference type="EMBL" id="CAIX01000165">
    <property type="protein sequence ID" value="CCI47336.1"/>
    <property type="molecule type" value="Genomic_DNA"/>
</dbReference>
<dbReference type="AlphaFoldDB" id="A0A024GKD2"/>
<keyword evidence="9" id="KW-1185">Reference proteome</keyword>
<organism evidence="8 9">
    <name type="scientific">Albugo candida</name>
    <dbReference type="NCBI Taxonomy" id="65357"/>
    <lineage>
        <taxon>Eukaryota</taxon>
        <taxon>Sar</taxon>
        <taxon>Stramenopiles</taxon>
        <taxon>Oomycota</taxon>
        <taxon>Peronosporomycetes</taxon>
        <taxon>Albuginales</taxon>
        <taxon>Albuginaceae</taxon>
        <taxon>Albugo</taxon>
    </lineage>
</organism>
<accession>A0A024GKD2</accession>
<dbReference type="GO" id="GO:0005576">
    <property type="term" value="C:extracellular region"/>
    <property type="evidence" value="ECO:0007669"/>
    <property type="project" value="UniProtKB-SubCell"/>
</dbReference>
<evidence type="ECO:0000256" key="6">
    <source>
        <dbReference type="RuleBase" id="RU368111"/>
    </source>
</evidence>
<evidence type="ECO:0000256" key="3">
    <source>
        <dbReference type="ARBA" id="ARBA00022525"/>
    </source>
</evidence>
<sequence length="141" mass="14829">MGINQLTNMKLLSSCSGGTLISVSNISDAAKLSAESLQKICAAPTCMKPFRKMASSALYKNCVVMYDGKMQNLAEQAEHFVNMCKEGGYGDSVSGSTDGSGEAGSKKDGTEPVVKDEKSNAPFHSFGAAFIAASWFVLALL</sequence>
<keyword evidence="4 6" id="KW-0928">Hypersensitive response elicitation</keyword>
<comment type="function">
    <text evidence="6">Induces local and distal defense responses (incompatible hypersensitive reaction) in plants from the solanaceae and cruciferae families. Elicits leaf necrosis and causes the accumulation of pathogenesis-related proteins. Might interact with the lipidic molecules of the plasma membrane.</text>
</comment>
<feature type="compositionally biased region" description="Basic and acidic residues" evidence="7">
    <location>
        <begin position="104"/>
        <end position="116"/>
    </location>
</feature>
<dbReference type="GO" id="GO:0052040">
    <property type="term" value="P:symbiont-mediated perturbation of host programmed cell death"/>
    <property type="evidence" value="ECO:0007669"/>
    <property type="project" value="UniProtKB-UniRule"/>
</dbReference>
<protein>
    <recommendedName>
        <fullName evidence="6">Elicitin</fullName>
    </recommendedName>
</protein>
<evidence type="ECO:0000313" key="8">
    <source>
        <dbReference type="EMBL" id="CCI47336.1"/>
    </source>
</evidence>
<evidence type="ECO:0000256" key="5">
    <source>
        <dbReference type="ARBA" id="ARBA00023157"/>
    </source>
</evidence>
<comment type="similarity">
    <text evidence="2 6">Belongs to the elicitin family.</text>
</comment>
<dbReference type="SUPFAM" id="SSF48647">
    <property type="entry name" value="Fungal elicitin"/>
    <property type="match status" value="1"/>
</dbReference>
<proteinExistence type="inferred from homology"/>
<evidence type="ECO:0000313" key="9">
    <source>
        <dbReference type="Proteomes" id="UP000053237"/>
    </source>
</evidence>
<dbReference type="InParanoid" id="A0A024GKD2"/>
<evidence type="ECO:0000256" key="7">
    <source>
        <dbReference type="SAM" id="MobiDB-lite"/>
    </source>
</evidence>
<evidence type="ECO:0000256" key="4">
    <source>
        <dbReference type="ARBA" id="ARBA00022978"/>
    </source>
</evidence>
<reference evidence="8 9" key="1">
    <citation type="submission" date="2012-05" db="EMBL/GenBank/DDBJ databases">
        <title>Recombination and specialization in a pathogen metapopulation.</title>
        <authorList>
            <person name="Gardiner A."/>
            <person name="Kemen E."/>
            <person name="Schultz-Larsen T."/>
            <person name="MacLean D."/>
            <person name="Van Oosterhout C."/>
            <person name="Jones J.D.G."/>
        </authorList>
    </citation>
    <scope>NUCLEOTIDE SEQUENCE [LARGE SCALE GENOMIC DNA]</scope>
    <source>
        <strain evidence="8 9">Ac Nc2</strain>
    </source>
</reference>